<feature type="chain" id="PRO_5026929931" evidence="1">
    <location>
        <begin position="23"/>
        <end position="130"/>
    </location>
</feature>
<dbReference type="EMBL" id="VAFM01000002">
    <property type="protein sequence ID" value="TKW60618.1"/>
    <property type="molecule type" value="Genomic_DNA"/>
</dbReference>
<protein>
    <submittedName>
        <fullName evidence="2">Uncharacterized protein</fullName>
    </submittedName>
</protein>
<organism evidence="2 3">
    <name type="scientific">Blastochloris viridis</name>
    <name type="common">Rhodopseudomonas viridis</name>
    <dbReference type="NCBI Taxonomy" id="1079"/>
    <lineage>
        <taxon>Bacteria</taxon>
        <taxon>Pseudomonadati</taxon>
        <taxon>Pseudomonadota</taxon>
        <taxon>Alphaproteobacteria</taxon>
        <taxon>Hyphomicrobiales</taxon>
        <taxon>Blastochloridaceae</taxon>
        <taxon>Blastochloris</taxon>
    </lineage>
</organism>
<proteinExistence type="predicted"/>
<reference evidence="2 3" key="1">
    <citation type="journal article" date="2017" name="Nat. Commun.">
        <title>In situ click chemistry generation of cyclooxygenase-2 inhibitors.</title>
        <authorList>
            <person name="Bhardwaj A."/>
            <person name="Kaur J."/>
            <person name="Wuest M."/>
            <person name="Wuest F."/>
        </authorList>
    </citation>
    <scope>NUCLEOTIDE SEQUENCE [LARGE SCALE GENOMIC DNA]</scope>
    <source>
        <strain evidence="2">S2_018_000_R2_106</strain>
    </source>
</reference>
<comment type="caution">
    <text evidence="2">The sequence shown here is derived from an EMBL/GenBank/DDBJ whole genome shotgun (WGS) entry which is preliminary data.</text>
</comment>
<evidence type="ECO:0000313" key="3">
    <source>
        <dbReference type="Proteomes" id="UP000320948"/>
    </source>
</evidence>
<sequence>MRTTLFLAAFVAVSTFSSVASAKDIDGPATGSACDVMSKAFIKETGGKGDRVRVIISEERDGGVSFLTGDKAKDFPIGELNGQLPHLVDQAQAIQYGNSAGAWAVLRKQDDRMKVFYAAPDGCKEAVFAQ</sequence>
<evidence type="ECO:0000313" key="2">
    <source>
        <dbReference type="EMBL" id="TKW60618.1"/>
    </source>
</evidence>
<accession>A0A6N4QZ77</accession>
<keyword evidence="1" id="KW-0732">Signal</keyword>
<dbReference type="Proteomes" id="UP000320948">
    <property type="component" value="Unassembled WGS sequence"/>
</dbReference>
<gene>
    <name evidence="2" type="ORF">DI628_06865</name>
</gene>
<feature type="signal peptide" evidence="1">
    <location>
        <begin position="1"/>
        <end position="22"/>
    </location>
</feature>
<evidence type="ECO:0000256" key="1">
    <source>
        <dbReference type="SAM" id="SignalP"/>
    </source>
</evidence>
<name>A0A6N4QZ77_BLAVI</name>
<dbReference type="AlphaFoldDB" id="A0A6N4QZ77"/>